<evidence type="ECO:0000256" key="9">
    <source>
        <dbReference type="ARBA" id="ARBA00038850"/>
    </source>
</evidence>
<dbReference type="Pfam" id="PF00005">
    <property type="entry name" value="ABC_tran"/>
    <property type="match status" value="1"/>
</dbReference>
<gene>
    <name evidence="12" type="ORF">OJ997_03430</name>
</gene>
<comment type="catalytic activity">
    <reaction evidence="10">
        <text>a polar amino acid(out) + ATP + H2O = a polar amino acid(in) + ADP + phosphate + H(+)</text>
        <dbReference type="Rhea" id="RHEA:14673"/>
        <dbReference type="ChEBI" id="CHEBI:15377"/>
        <dbReference type="ChEBI" id="CHEBI:15378"/>
        <dbReference type="ChEBI" id="CHEBI:30616"/>
        <dbReference type="ChEBI" id="CHEBI:43474"/>
        <dbReference type="ChEBI" id="CHEBI:62031"/>
        <dbReference type="ChEBI" id="CHEBI:456216"/>
        <dbReference type="EC" id="7.4.2.1"/>
    </reaction>
    <physiologicalReaction direction="left-to-right" evidence="10">
        <dbReference type="Rhea" id="RHEA:14674"/>
    </physiologicalReaction>
</comment>
<sequence>MSDQNLVELQGIHKAFGDNVVLAGVDLSVARGEVIVIAGPSGSGKSTMLRCVNGLETADRGEITFDGRPVKPGKGLSALRAEIGFVFQQFHLFPHMSVLDNIVLAPVKVKGIARDAARTRGQELLERVGIAEKAHQFPAELSGGQQQRVAIARALAMDPKLMLFDEPTSALDPEMIREVLDVMRDLAREGMTMLVVTHEMGFAREVCDRLVFIDGGLIVEEGPPAEFFANAQSERAREFVDKIIHH</sequence>
<reference evidence="12" key="1">
    <citation type="submission" date="2022-10" db="EMBL/GenBank/DDBJ databases">
        <title>The WGS of Solirubrobacter phytolaccae KCTC 29190.</title>
        <authorList>
            <person name="Jiang Z."/>
        </authorList>
    </citation>
    <scope>NUCLEOTIDE SEQUENCE</scope>
    <source>
        <strain evidence="12">KCTC 29190</strain>
    </source>
</reference>
<dbReference type="InterPro" id="IPR027417">
    <property type="entry name" value="P-loop_NTPase"/>
</dbReference>
<dbReference type="GO" id="GO:0005524">
    <property type="term" value="F:ATP binding"/>
    <property type="evidence" value="ECO:0007669"/>
    <property type="project" value="UniProtKB-KW"/>
</dbReference>
<dbReference type="EC" id="7.4.2.1" evidence="9"/>
<dbReference type="GO" id="GO:0005886">
    <property type="term" value="C:plasma membrane"/>
    <property type="evidence" value="ECO:0007669"/>
    <property type="project" value="UniProtKB-SubCell"/>
</dbReference>
<proteinExistence type="inferred from homology"/>
<keyword evidence="7" id="KW-0029">Amino-acid transport</keyword>
<dbReference type="InterPro" id="IPR003439">
    <property type="entry name" value="ABC_transporter-like_ATP-bd"/>
</dbReference>
<keyword evidence="4" id="KW-1003">Cell membrane</keyword>
<name>A0A9X3NAX8_9ACTN</name>
<dbReference type="Gene3D" id="3.40.50.300">
    <property type="entry name" value="P-loop containing nucleotide triphosphate hydrolases"/>
    <property type="match status" value="1"/>
</dbReference>
<keyword evidence="3" id="KW-0813">Transport</keyword>
<keyword evidence="8" id="KW-0472">Membrane</keyword>
<keyword evidence="13" id="KW-1185">Reference proteome</keyword>
<evidence type="ECO:0000256" key="7">
    <source>
        <dbReference type="ARBA" id="ARBA00022970"/>
    </source>
</evidence>
<evidence type="ECO:0000259" key="11">
    <source>
        <dbReference type="PROSITE" id="PS50893"/>
    </source>
</evidence>
<evidence type="ECO:0000256" key="8">
    <source>
        <dbReference type="ARBA" id="ARBA00023136"/>
    </source>
</evidence>
<dbReference type="GO" id="GO:0015426">
    <property type="term" value="F:ATPase-coupled polar amino acid-transporter activity"/>
    <property type="evidence" value="ECO:0007669"/>
    <property type="project" value="UniProtKB-EC"/>
</dbReference>
<evidence type="ECO:0000313" key="13">
    <source>
        <dbReference type="Proteomes" id="UP001147653"/>
    </source>
</evidence>
<evidence type="ECO:0000256" key="2">
    <source>
        <dbReference type="ARBA" id="ARBA00005417"/>
    </source>
</evidence>
<evidence type="ECO:0000256" key="4">
    <source>
        <dbReference type="ARBA" id="ARBA00022475"/>
    </source>
</evidence>
<evidence type="ECO:0000256" key="1">
    <source>
        <dbReference type="ARBA" id="ARBA00004202"/>
    </source>
</evidence>
<comment type="subcellular location">
    <subcellularLocation>
        <location evidence="1">Cell membrane</location>
        <topology evidence="1">Peripheral membrane protein</topology>
    </subcellularLocation>
</comment>
<feature type="domain" description="ABC transporter" evidence="11">
    <location>
        <begin position="7"/>
        <end position="240"/>
    </location>
</feature>
<evidence type="ECO:0000313" key="12">
    <source>
        <dbReference type="EMBL" id="MDA0179337.1"/>
    </source>
</evidence>
<protein>
    <recommendedName>
        <fullName evidence="9">ABC-type polar-amino-acid transporter</fullName>
        <ecNumber evidence="9">7.4.2.1</ecNumber>
    </recommendedName>
</protein>
<dbReference type="GO" id="GO:0016887">
    <property type="term" value="F:ATP hydrolysis activity"/>
    <property type="evidence" value="ECO:0007669"/>
    <property type="project" value="InterPro"/>
</dbReference>
<keyword evidence="6 12" id="KW-0067">ATP-binding</keyword>
<accession>A0A9X3NAX8</accession>
<evidence type="ECO:0000256" key="5">
    <source>
        <dbReference type="ARBA" id="ARBA00022741"/>
    </source>
</evidence>
<dbReference type="InterPro" id="IPR003593">
    <property type="entry name" value="AAA+_ATPase"/>
</dbReference>
<dbReference type="SMART" id="SM00382">
    <property type="entry name" value="AAA"/>
    <property type="match status" value="1"/>
</dbReference>
<dbReference type="AlphaFoldDB" id="A0A9X3NAX8"/>
<evidence type="ECO:0000256" key="3">
    <source>
        <dbReference type="ARBA" id="ARBA00022448"/>
    </source>
</evidence>
<keyword evidence="5" id="KW-0547">Nucleotide-binding</keyword>
<dbReference type="InterPro" id="IPR050086">
    <property type="entry name" value="MetN_ABC_transporter-like"/>
</dbReference>
<dbReference type="Proteomes" id="UP001147653">
    <property type="component" value="Unassembled WGS sequence"/>
</dbReference>
<evidence type="ECO:0000256" key="6">
    <source>
        <dbReference type="ARBA" id="ARBA00022840"/>
    </source>
</evidence>
<comment type="similarity">
    <text evidence="2">Belongs to the ABC transporter superfamily.</text>
</comment>
<dbReference type="InterPro" id="IPR030679">
    <property type="entry name" value="ABC_ATPase_HisP-typ"/>
</dbReference>
<dbReference type="FunFam" id="3.40.50.300:FF:000020">
    <property type="entry name" value="Amino acid ABC transporter ATP-binding component"/>
    <property type="match status" value="1"/>
</dbReference>
<evidence type="ECO:0000256" key="10">
    <source>
        <dbReference type="ARBA" id="ARBA00047624"/>
    </source>
</evidence>
<dbReference type="CDD" id="cd03262">
    <property type="entry name" value="ABC_HisP_GlnQ"/>
    <property type="match status" value="1"/>
</dbReference>
<dbReference type="PANTHER" id="PTHR43166">
    <property type="entry name" value="AMINO ACID IMPORT ATP-BINDING PROTEIN"/>
    <property type="match status" value="1"/>
</dbReference>
<comment type="caution">
    <text evidence="12">The sequence shown here is derived from an EMBL/GenBank/DDBJ whole genome shotgun (WGS) entry which is preliminary data.</text>
</comment>
<dbReference type="PIRSF" id="PIRSF039085">
    <property type="entry name" value="ABC_ATPase_HisP"/>
    <property type="match status" value="1"/>
</dbReference>
<dbReference type="InterPro" id="IPR017871">
    <property type="entry name" value="ABC_transporter-like_CS"/>
</dbReference>
<dbReference type="RefSeq" id="WP_270023607.1">
    <property type="nucleotide sequence ID" value="NZ_JAPDDP010000004.1"/>
</dbReference>
<dbReference type="PANTHER" id="PTHR43166:SF9">
    <property type="entry name" value="GLUTAMATE_ASPARTATE IMPORT ATP-BINDING PROTEIN GLTL"/>
    <property type="match status" value="1"/>
</dbReference>
<dbReference type="SUPFAM" id="SSF52540">
    <property type="entry name" value="P-loop containing nucleoside triphosphate hydrolases"/>
    <property type="match status" value="1"/>
</dbReference>
<dbReference type="PROSITE" id="PS00211">
    <property type="entry name" value="ABC_TRANSPORTER_1"/>
    <property type="match status" value="1"/>
</dbReference>
<dbReference type="PROSITE" id="PS50893">
    <property type="entry name" value="ABC_TRANSPORTER_2"/>
    <property type="match status" value="1"/>
</dbReference>
<organism evidence="12 13">
    <name type="scientific">Solirubrobacter phytolaccae</name>
    <dbReference type="NCBI Taxonomy" id="1404360"/>
    <lineage>
        <taxon>Bacteria</taxon>
        <taxon>Bacillati</taxon>
        <taxon>Actinomycetota</taxon>
        <taxon>Thermoleophilia</taxon>
        <taxon>Solirubrobacterales</taxon>
        <taxon>Solirubrobacteraceae</taxon>
        <taxon>Solirubrobacter</taxon>
    </lineage>
</organism>
<dbReference type="EMBL" id="JAPDDP010000004">
    <property type="protein sequence ID" value="MDA0179337.1"/>
    <property type="molecule type" value="Genomic_DNA"/>
</dbReference>